<sequence length="80" mass="8581">MTHPAHTLSADRVLLLCLATFIGFLTIGLPLAVIPLYVHDELGYGAVVVGSAVGVQFLATVCRFGIAAQLYRQDLRQAAR</sequence>
<keyword evidence="3" id="KW-1185">Reference proteome</keyword>
<evidence type="ECO:0000313" key="3">
    <source>
        <dbReference type="Proteomes" id="UP000786387"/>
    </source>
</evidence>
<evidence type="ECO:0000256" key="1">
    <source>
        <dbReference type="SAM" id="Phobius"/>
    </source>
</evidence>
<accession>A0ABR5YWN7</accession>
<name>A0ABR5YWN7_9GAMM</name>
<keyword evidence="1" id="KW-0812">Transmembrane</keyword>
<proteinExistence type="predicted"/>
<gene>
    <name evidence="2" type="ORF">G7026_03220</name>
</gene>
<dbReference type="RefSeq" id="WP_181069332.1">
    <property type="nucleotide sequence ID" value="NZ_JAAMRF010000002.1"/>
</dbReference>
<dbReference type="EMBL" id="JAAMRF010000002">
    <property type="protein sequence ID" value="MBA1272362.1"/>
    <property type="molecule type" value="Genomic_DNA"/>
</dbReference>
<organism evidence="2 3">
    <name type="scientific">Stutzerimonas azotifigens</name>
    <dbReference type="NCBI Taxonomy" id="291995"/>
    <lineage>
        <taxon>Bacteria</taxon>
        <taxon>Pseudomonadati</taxon>
        <taxon>Pseudomonadota</taxon>
        <taxon>Gammaproteobacteria</taxon>
        <taxon>Pseudomonadales</taxon>
        <taxon>Pseudomonadaceae</taxon>
        <taxon>Stutzerimonas</taxon>
    </lineage>
</organism>
<reference evidence="2 3" key="1">
    <citation type="submission" date="2020-02" db="EMBL/GenBank/DDBJ databases">
        <title>Synteny-based analysis reveals conserved mechanism for high triclosan tolerance in Pseudomonas, as well as instances of horizontal transfer.</title>
        <authorList>
            <person name="Mcfarland A.G."/>
            <person name="Bertucci H.K."/>
            <person name="Litmann E."/>
            <person name="Shen J."/>
            <person name="Huttenhower C."/>
            <person name="Hartmann E.M."/>
        </authorList>
    </citation>
    <scope>NUCLEOTIDE SEQUENCE [LARGE SCALE GENOMIC DNA]</scope>
    <source>
        <strain evidence="2 3">115A1</strain>
    </source>
</reference>
<dbReference type="Gene3D" id="1.20.1250.20">
    <property type="entry name" value="MFS general substrate transporter like domains"/>
    <property type="match status" value="1"/>
</dbReference>
<feature type="transmembrane region" description="Helical" evidence="1">
    <location>
        <begin position="12"/>
        <end position="38"/>
    </location>
</feature>
<dbReference type="SUPFAM" id="SSF103473">
    <property type="entry name" value="MFS general substrate transporter"/>
    <property type="match status" value="1"/>
</dbReference>
<keyword evidence="1" id="KW-0472">Membrane</keyword>
<evidence type="ECO:0000313" key="2">
    <source>
        <dbReference type="EMBL" id="MBA1272362.1"/>
    </source>
</evidence>
<keyword evidence="1" id="KW-1133">Transmembrane helix</keyword>
<evidence type="ECO:0008006" key="4">
    <source>
        <dbReference type="Google" id="ProtNLM"/>
    </source>
</evidence>
<dbReference type="InterPro" id="IPR036259">
    <property type="entry name" value="MFS_trans_sf"/>
</dbReference>
<comment type="caution">
    <text evidence="2">The sequence shown here is derived from an EMBL/GenBank/DDBJ whole genome shotgun (WGS) entry which is preliminary data.</text>
</comment>
<feature type="transmembrane region" description="Helical" evidence="1">
    <location>
        <begin position="44"/>
        <end position="66"/>
    </location>
</feature>
<protein>
    <recommendedName>
        <fullName evidence="4">MFS transporter</fullName>
    </recommendedName>
</protein>
<dbReference type="Proteomes" id="UP000786387">
    <property type="component" value="Unassembled WGS sequence"/>
</dbReference>